<protein>
    <submittedName>
        <fullName evidence="3">Uncharacterized protein</fullName>
    </submittedName>
</protein>
<keyword evidence="2" id="KW-0472">Membrane</keyword>
<name>A0A0L0GDZ4_9EUKA</name>
<dbReference type="EMBL" id="KQ241623">
    <property type="protein sequence ID" value="KNC87109.1"/>
    <property type="molecule type" value="Genomic_DNA"/>
</dbReference>
<dbReference type="GeneID" id="25901288"/>
<dbReference type="RefSeq" id="XP_014161011.1">
    <property type="nucleotide sequence ID" value="XM_014305536.1"/>
</dbReference>
<reference evidence="3 4" key="1">
    <citation type="submission" date="2011-02" db="EMBL/GenBank/DDBJ databases">
        <title>The Genome Sequence of Sphaeroforma arctica JP610.</title>
        <authorList>
            <consortium name="The Broad Institute Genome Sequencing Platform"/>
            <person name="Russ C."/>
            <person name="Cuomo C."/>
            <person name="Young S.K."/>
            <person name="Zeng Q."/>
            <person name="Gargeya S."/>
            <person name="Alvarado L."/>
            <person name="Berlin A."/>
            <person name="Chapman S.B."/>
            <person name="Chen Z."/>
            <person name="Freedman E."/>
            <person name="Gellesch M."/>
            <person name="Goldberg J."/>
            <person name="Griggs A."/>
            <person name="Gujja S."/>
            <person name="Heilman E."/>
            <person name="Heiman D."/>
            <person name="Howarth C."/>
            <person name="Mehta T."/>
            <person name="Neiman D."/>
            <person name="Pearson M."/>
            <person name="Roberts A."/>
            <person name="Saif S."/>
            <person name="Shea T."/>
            <person name="Shenoy N."/>
            <person name="Sisk P."/>
            <person name="Stolte C."/>
            <person name="Sykes S."/>
            <person name="White J."/>
            <person name="Yandava C."/>
            <person name="Burger G."/>
            <person name="Gray M.W."/>
            <person name="Holland P.W.H."/>
            <person name="King N."/>
            <person name="Lang F.B.F."/>
            <person name="Roger A.J."/>
            <person name="Ruiz-Trillo I."/>
            <person name="Haas B."/>
            <person name="Nusbaum C."/>
            <person name="Birren B."/>
        </authorList>
    </citation>
    <scope>NUCLEOTIDE SEQUENCE [LARGE SCALE GENOMIC DNA]</scope>
    <source>
        <strain evidence="3 4">JP610</strain>
    </source>
</reference>
<evidence type="ECO:0000313" key="3">
    <source>
        <dbReference type="EMBL" id="KNC87109.1"/>
    </source>
</evidence>
<proteinExistence type="predicted"/>
<accession>A0A0L0GDZ4</accession>
<dbReference type="Proteomes" id="UP000054560">
    <property type="component" value="Unassembled WGS sequence"/>
</dbReference>
<sequence>MVCISCIFMPLLFLAWTWISSYFWKQKKAAGESKGTLVGDSREPPSSSTADSGGCCTTSSVSSADAKAKEAGYSIGASS</sequence>
<keyword evidence="4" id="KW-1185">Reference proteome</keyword>
<evidence type="ECO:0000256" key="2">
    <source>
        <dbReference type="SAM" id="Phobius"/>
    </source>
</evidence>
<keyword evidence="2" id="KW-0812">Transmembrane</keyword>
<dbReference type="AlphaFoldDB" id="A0A0L0GDZ4"/>
<evidence type="ECO:0000256" key="1">
    <source>
        <dbReference type="SAM" id="MobiDB-lite"/>
    </source>
</evidence>
<keyword evidence="2" id="KW-1133">Transmembrane helix</keyword>
<feature type="compositionally biased region" description="Low complexity" evidence="1">
    <location>
        <begin position="52"/>
        <end position="63"/>
    </location>
</feature>
<organism evidence="3 4">
    <name type="scientific">Sphaeroforma arctica JP610</name>
    <dbReference type="NCBI Taxonomy" id="667725"/>
    <lineage>
        <taxon>Eukaryota</taxon>
        <taxon>Ichthyosporea</taxon>
        <taxon>Ichthyophonida</taxon>
        <taxon>Sphaeroforma</taxon>
    </lineage>
</organism>
<gene>
    <name evidence="3" type="ORF">SARC_00784</name>
</gene>
<evidence type="ECO:0000313" key="4">
    <source>
        <dbReference type="Proteomes" id="UP000054560"/>
    </source>
</evidence>
<feature type="region of interest" description="Disordered" evidence="1">
    <location>
        <begin position="31"/>
        <end position="79"/>
    </location>
</feature>
<feature type="transmembrane region" description="Helical" evidence="2">
    <location>
        <begin position="6"/>
        <end position="24"/>
    </location>
</feature>